<name>A0A918GKN6_STRGD</name>
<evidence type="ECO:0000313" key="3">
    <source>
        <dbReference type="EMBL" id="GGS41696.1"/>
    </source>
</evidence>
<dbReference type="AlphaFoldDB" id="A0A918GKN6"/>
<dbReference type="NCBIfam" id="TIGR03919">
    <property type="entry name" value="T7SS_EccB"/>
    <property type="match status" value="1"/>
</dbReference>
<dbReference type="PANTHER" id="PTHR40765">
    <property type="entry name" value="ESX-2 SECRETION SYSTEM ATPASE ECCB2"/>
    <property type="match status" value="1"/>
</dbReference>
<comment type="caution">
    <text evidence="3">The sequence shown here is derived from an EMBL/GenBank/DDBJ whole genome shotgun (WGS) entry which is preliminary data.</text>
</comment>
<gene>
    <name evidence="3" type="ORF">GCM10010238_34100</name>
</gene>
<feature type="region of interest" description="Disordered" evidence="1">
    <location>
        <begin position="477"/>
        <end position="525"/>
    </location>
</feature>
<reference evidence="3" key="2">
    <citation type="submission" date="2020-09" db="EMBL/GenBank/DDBJ databases">
        <authorList>
            <person name="Sun Q."/>
            <person name="Ohkuma M."/>
        </authorList>
    </citation>
    <scope>NUCLEOTIDE SEQUENCE</scope>
    <source>
        <strain evidence="3">JCM 4234</strain>
    </source>
</reference>
<keyword evidence="2" id="KW-0472">Membrane</keyword>
<evidence type="ECO:0000256" key="2">
    <source>
        <dbReference type="SAM" id="Phobius"/>
    </source>
</evidence>
<dbReference type="EMBL" id="BMSL01000008">
    <property type="protein sequence ID" value="GGS41696.1"/>
    <property type="molecule type" value="Genomic_DNA"/>
</dbReference>
<organism evidence="3 4">
    <name type="scientific">Streptomyces griseoviridis</name>
    <dbReference type="NCBI Taxonomy" id="45398"/>
    <lineage>
        <taxon>Bacteria</taxon>
        <taxon>Bacillati</taxon>
        <taxon>Actinomycetota</taxon>
        <taxon>Actinomycetes</taxon>
        <taxon>Kitasatosporales</taxon>
        <taxon>Streptomycetaceae</taxon>
        <taxon>Streptomyces</taxon>
    </lineage>
</organism>
<dbReference type="InterPro" id="IPR044857">
    <property type="entry name" value="T7SS_EccB_R1"/>
</dbReference>
<keyword evidence="2" id="KW-1133">Transmembrane helix</keyword>
<evidence type="ECO:0000256" key="1">
    <source>
        <dbReference type="SAM" id="MobiDB-lite"/>
    </source>
</evidence>
<evidence type="ECO:0000313" key="4">
    <source>
        <dbReference type="Proteomes" id="UP000653493"/>
    </source>
</evidence>
<keyword evidence="2" id="KW-0812">Transmembrane</keyword>
<keyword evidence="4" id="KW-1185">Reference proteome</keyword>
<feature type="transmembrane region" description="Helical" evidence="2">
    <location>
        <begin position="42"/>
        <end position="62"/>
    </location>
</feature>
<dbReference type="Pfam" id="PF05108">
    <property type="entry name" value="T7SS_ESX1_EccB"/>
    <property type="match status" value="1"/>
</dbReference>
<dbReference type="GO" id="GO:0005576">
    <property type="term" value="C:extracellular region"/>
    <property type="evidence" value="ECO:0007669"/>
    <property type="project" value="TreeGrafter"/>
</dbReference>
<proteinExistence type="predicted"/>
<reference evidence="3" key="1">
    <citation type="journal article" date="2014" name="Int. J. Syst. Evol. Microbiol.">
        <title>Complete genome sequence of Corynebacterium casei LMG S-19264T (=DSM 44701T), isolated from a smear-ripened cheese.</title>
        <authorList>
            <consortium name="US DOE Joint Genome Institute (JGI-PGF)"/>
            <person name="Walter F."/>
            <person name="Albersmeier A."/>
            <person name="Kalinowski J."/>
            <person name="Ruckert C."/>
        </authorList>
    </citation>
    <scope>NUCLEOTIDE SEQUENCE</scope>
    <source>
        <strain evidence="3">JCM 4234</strain>
    </source>
</reference>
<dbReference type="Proteomes" id="UP000653493">
    <property type="component" value="Unassembled WGS sequence"/>
</dbReference>
<feature type="compositionally biased region" description="Low complexity" evidence="1">
    <location>
        <begin position="478"/>
        <end position="495"/>
    </location>
</feature>
<protein>
    <submittedName>
        <fullName evidence="3">Type VII secretion protein EccB</fullName>
    </submittedName>
</protein>
<dbReference type="Gene3D" id="3.30.2390.20">
    <property type="entry name" value="Type VII secretion system EccB, repeat 1 domain"/>
    <property type="match status" value="1"/>
</dbReference>
<accession>A0A918GKN6</accession>
<sequence>MQSRKDQVQAHLFVMGRVAAGLHRTDLDSPDSPPTARTRRGVAWGALVTALAGAVCLIWGLISPGGATGWAVDGTLVVVRDTGARYLYLNGTLHPVLNQTSARLLAGDRQAVRQVAAASLAGAPRGATLGIVGAPDGLPTENLSGAAWQVCAVHGTAGGTTAGTAALTSVAVGTADPGTGLDSGRGVLVTTGAGDGGVHLLWRGRRYAVDTAHGADSALGWDGVRPVEVGAAFLGAFSAGPDIAPPDLAGRGSAGPDLAGAGSRVGRLYTAAGREYVLTREGLAPLTELEFRLLRGDPRTQESAYGGGRVTVREVGGADLAAHLADDTATLLPEALPATAPRAVPVAAGGQRVCARIAPGRGDRPVTTTVVVADATGAAGAAPHAEPGVTAACVPADRISVRAGGGVLVRALSSAGTGGALFLVTDTGVAYPVPSGAAAQRLGYDSSAAVGLPARLLALLPTGPSLDPAALSARGLVPAASAPGGPGGRATPDSGSGTGSSGATGKTGERVPVNAGHGSRARCVT</sequence>
<dbReference type="PANTHER" id="PTHR40765:SF2">
    <property type="entry name" value="ESX-2 SECRETION SYSTEM ATPASE ECCB2"/>
    <property type="match status" value="1"/>
</dbReference>
<dbReference type="InterPro" id="IPR007795">
    <property type="entry name" value="T7SS_EccB"/>
</dbReference>